<evidence type="ECO:0000313" key="9">
    <source>
        <dbReference type="Proteomes" id="UP000248926"/>
    </source>
</evidence>
<dbReference type="Proteomes" id="UP000248926">
    <property type="component" value="Unassembled WGS sequence"/>
</dbReference>
<feature type="domain" description="MASE1" evidence="7">
    <location>
        <begin position="14"/>
        <end position="293"/>
    </location>
</feature>
<evidence type="ECO:0000256" key="1">
    <source>
        <dbReference type="ARBA" id="ARBA00004651"/>
    </source>
</evidence>
<proteinExistence type="predicted"/>
<feature type="transmembrane region" description="Helical" evidence="6">
    <location>
        <begin position="111"/>
        <end position="136"/>
    </location>
</feature>
<comment type="caution">
    <text evidence="8">The sequence shown here is derived from an EMBL/GenBank/DDBJ whole genome shotgun (WGS) entry which is preliminary data.</text>
</comment>
<feature type="transmembrane region" description="Helical" evidence="6">
    <location>
        <begin position="274"/>
        <end position="294"/>
    </location>
</feature>
<keyword evidence="2" id="KW-1003">Cell membrane</keyword>
<dbReference type="EMBL" id="NFZS01000006">
    <property type="protein sequence ID" value="RAO74572.1"/>
    <property type="molecule type" value="Genomic_DNA"/>
</dbReference>
<feature type="transmembrane region" description="Helical" evidence="6">
    <location>
        <begin position="236"/>
        <end position="262"/>
    </location>
</feature>
<protein>
    <recommendedName>
        <fullName evidence="7">MASE1 domain-containing protein</fullName>
    </recommendedName>
</protein>
<name>A0A328P1P1_9GAMM</name>
<evidence type="ECO:0000313" key="8">
    <source>
        <dbReference type="EMBL" id="RAO74572.1"/>
    </source>
</evidence>
<keyword evidence="3 6" id="KW-0812">Transmembrane</keyword>
<dbReference type="OrthoDB" id="5929525at2"/>
<dbReference type="GO" id="GO:0005886">
    <property type="term" value="C:plasma membrane"/>
    <property type="evidence" value="ECO:0007669"/>
    <property type="project" value="UniProtKB-SubCell"/>
</dbReference>
<sequence>MQKGTRMAFWLRQIAAAVCYALLVSLARELSFSHWVLLAGLHVATLLLTPYRYWAALVVGDMLSLGYISVTCVDQLGLTWSICNVLLSSAWITPIVYACREYWRVFPTRTTINMGVLLFGTLLVALVKTGGSLLLVSTAKLPPDYPPLHYGFLAGQWLLGSYVGILTVLPFVLVVREVLQESSWRELGVRFIKSHLALECVFVLIPTLAFLIALGLNASSTGNTRQLAQMMMFLPVLWLTLRYGWQGAAVGGTLASLAVVALMPRLFDHDTLNAQVFIAFIISTMLIVGARIGALNQQAQQERTDLRLALALAQRNVHMGEVQLHMTSQALEQVRESVHSVYNMMLGRLRNVAPVIDDRSYRRQALVAQDQLYRLADSLCPVTRERGLPAVLREGPIARVLDESGMSYWCDLRGPVSLLSATIQLAIYRLVCEAIADGCTRRDISDIRVQVRCGHQNDRRWTVVRVNLSAHAGRLDNVRWDELLPRVLRTATGLGWPAIEDRAATFEGRAREHLISNGRCISVLLYDPEQP</sequence>
<feature type="transmembrane region" description="Helical" evidence="6">
    <location>
        <begin position="7"/>
        <end position="26"/>
    </location>
</feature>
<keyword evidence="5 6" id="KW-0472">Membrane</keyword>
<feature type="transmembrane region" description="Helical" evidence="6">
    <location>
        <begin position="76"/>
        <end position="99"/>
    </location>
</feature>
<organism evidence="8 9">
    <name type="scientific">Dyella jiangningensis</name>
    <dbReference type="NCBI Taxonomy" id="1379159"/>
    <lineage>
        <taxon>Bacteria</taxon>
        <taxon>Pseudomonadati</taxon>
        <taxon>Pseudomonadota</taxon>
        <taxon>Gammaproteobacteria</taxon>
        <taxon>Lysobacterales</taxon>
        <taxon>Rhodanobacteraceae</taxon>
        <taxon>Dyella</taxon>
    </lineage>
</organism>
<reference evidence="8 9" key="1">
    <citation type="journal article" date="2018" name="Genet. Mol. Biol.">
        <title>The genome sequence of Dyella jiangningensis FCAV SCS01 from a lignocellulose-decomposing microbial consortium metagenome reveals potential for biotechnological applications.</title>
        <authorList>
            <person name="Desiderato J.G."/>
            <person name="Alvarenga D.O."/>
            <person name="Constancio M.T.L."/>
            <person name="Alves L.M.C."/>
            <person name="Varani A.M."/>
        </authorList>
    </citation>
    <scope>NUCLEOTIDE SEQUENCE [LARGE SCALE GENOMIC DNA]</scope>
    <source>
        <strain evidence="8 9">FCAV SCS01</strain>
    </source>
</reference>
<keyword evidence="4 6" id="KW-1133">Transmembrane helix</keyword>
<dbReference type="AlphaFoldDB" id="A0A328P1P1"/>
<evidence type="ECO:0000256" key="5">
    <source>
        <dbReference type="ARBA" id="ARBA00023136"/>
    </source>
</evidence>
<dbReference type="InterPro" id="IPR007895">
    <property type="entry name" value="MASE1"/>
</dbReference>
<accession>A0A328P1P1</accession>
<dbReference type="Pfam" id="PF05231">
    <property type="entry name" value="MASE1"/>
    <property type="match status" value="1"/>
</dbReference>
<feature type="transmembrane region" description="Helical" evidence="6">
    <location>
        <begin position="32"/>
        <end position="48"/>
    </location>
</feature>
<evidence type="ECO:0000256" key="3">
    <source>
        <dbReference type="ARBA" id="ARBA00022692"/>
    </source>
</evidence>
<evidence type="ECO:0000256" key="2">
    <source>
        <dbReference type="ARBA" id="ARBA00022475"/>
    </source>
</evidence>
<evidence type="ECO:0000259" key="7">
    <source>
        <dbReference type="Pfam" id="PF05231"/>
    </source>
</evidence>
<comment type="subcellular location">
    <subcellularLocation>
        <location evidence="1">Cell membrane</location>
        <topology evidence="1">Multi-pass membrane protein</topology>
    </subcellularLocation>
</comment>
<evidence type="ECO:0000256" key="6">
    <source>
        <dbReference type="SAM" id="Phobius"/>
    </source>
</evidence>
<evidence type="ECO:0000256" key="4">
    <source>
        <dbReference type="ARBA" id="ARBA00022989"/>
    </source>
</evidence>
<gene>
    <name evidence="8" type="ORF">CA260_19490</name>
</gene>
<feature type="transmembrane region" description="Helical" evidence="6">
    <location>
        <begin position="196"/>
        <end position="216"/>
    </location>
</feature>
<keyword evidence="9" id="KW-1185">Reference proteome</keyword>
<feature type="transmembrane region" description="Helical" evidence="6">
    <location>
        <begin position="156"/>
        <end position="175"/>
    </location>
</feature>